<proteinExistence type="predicted"/>
<keyword evidence="4" id="KW-1185">Reference proteome</keyword>
<gene>
    <name evidence="3" type="ORF">KDA_74030</name>
</gene>
<evidence type="ECO:0000313" key="3">
    <source>
        <dbReference type="EMBL" id="GCE31919.1"/>
    </source>
</evidence>
<dbReference type="Gene3D" id="1.10.443.10">
    <property type="entry name" value="Intergrase catalytic core"/>
    <property type="match status" value="1"/>
</dbReference>
<evidence type="ECO:0000259" key="2">
    <source>
        <dbReference type="PROSITE" id="PS51898"/>
    </source>
</evidence>
<accession>A0A402BKR4</accession>
<dbReference type="GO" id="GO:0003677">
    <property type="term" value="F:DNA binding"/>
    <property type="evidence" value="ECO:0007669"/>
    <property type="project" value="InterPro"/>
</dbReference>
<organism evidence="3 4">
    <name type="scientific">Dictyobacter alpinus</name>
    <dbReference type="NCBI Taxonomy" id="2014873"/>
    <lineage>
        <taxon>Bacteria</taxon>
        <taxon>Bacillati</taxon>
        <taxon>Chloroflexota</taxon>
        <taxon>Ktedonobacteria</taxon>
        <taxon>Ktedonobacterales</taxon>
        <taxon>Dictyobacteraceae</taxon>
        <taxon>Dictyobacter</taxon>
    </lineage>
</organism>
<name>A0A402BKR4_9CHLR</name>
<protein>
    <recommendedName>
        <fullName evidence="2">Tyr recombinase domain-containing protein</fullName>
    </recommendedName>
</protein>
<dbReference type="GO" id="GO:0015074">
    <property type="term" value="P:DNA integration"/>
    <property type="evidence" value="ECO:0007669"/>
    <property type="project" value="InterPro"/>
</dbReference>
<dbReference type="InterPro" id="IPR013762">
    <property type="entry name" value="Integrase-like_cat_sf"/>
</dbReference>
<keyword evidence="1" id="KW-0233">DNA recombination</keyword>
<reference evidence="4" key="1">
    <citation type="submission" date="2018-12" db="EMBL/GenBank/DDBJ databases">
        <title>Tengunoibacter tsumagoiensis gen. nov., sp. nov., Dictyobacter kobayashii sp. nov., D. alpinus sp. nov., and D. joshuensis sp. nov. and description of Dictyobacteraceae fam. nov. within the order Ktedonobacterales isolated from Tengu-no-mugimeshi.</title>
        <authorList>
            <person name="Wang C.M."/>
            <person name="Zheng Y."/>
            <person name="Sakai Y."/>
            <person name="Toyoda A."/>
            <person name="Minakuchi Y."/>
            <person name="Abe K."/>
            <person name="Yokota A."/>
            <person name="Yabe S."/>
        </authorList>
    </citation>
    <scope>NUCLEOTIDE SEQUENCE [LARGE SCALE GENOMIC DNA]</scope>
    <source>
        <strain evidence="4">Uno16</strain>
    </source>
</reference>
<dbReference type="AlphaFoldDB" id="A0A402BKR4"/>
<dbReference type="InterPro" id="IPR011010">
    <property type="entry name" value="DNA_brk_join_enz"/>
</dbReference>
<dbReference type="PROSITE" id="PS51898">
    <property type="entry name" value="TYR_RECOMBINASE"/>
    <property type="match status" value="1"/>
</dbReference>
<dbReference type="EMBL" id="BIFT01000002">
    <property type="protein sequence ID" value="GCE31919.1"/>
    <property type="molecule type" value="Genomic_DNA"/>
</dbReference>
<sequence>MLLSDIDIRERNGSVIVRQGKGNKARTVPLNVSARLALAAYLEPRFQCDPTVKAVASA</sequence>
<dbReference type="InterPro" id="IPR002104">
    <property type="entry name" value="Integrase_catalytic"/>
</dbReference>
<evidence type="ECO:0000256" key="1">
    <source>
        <dbReference type="ARBA" id="ARBA00023172"/>
    </source>
</evidence>
<dbReference type="SUPFAM" id="SSF56349">
    <property type="entry name" value="DNA breaking-rejoining enzymes"/>
    <property type="match status" value="1"/>
</dbReference>
<comment type="caution">
    <text evidence="3">The sequence shown here is derived from an EMBL/GenBank/DDBJ whole genome shotgun (WGS) entry which is preliminary data.</text>
</comment>
<dbReference type="Proteomes" id="UP000287171">
    <property type="component" value="Unassembled WGS sequence"/>
</dbReference>
<evidence type="ECO:0000313" key="4">
    <source>
        <dbReference type="Proteomes" id="UP000287171"/>
    </source>
</evidence>
<dbReference type="GO" id="GO:0006310">
    <property type="term" value="P:DNA recombination"/>
    <property type="evidence" value="ECO:0007669"/>
    <property type="project" value="UniProtKB-KW"/>
</dbReference>
<feature type="domain" description="Tyr recombinase" evidence="2">
    <location>
        <begin position="1"/>
        <end position="58"/>
    </location>
</feature>